<dbReference type="GO" id="GO:0016787">
    <property type="term" value="F:hydrolase activity"/>
    <property type="evidence" value="ECO:0007669"/>
    <property type="project" value="InterPro"/>
</dbReference>
<accession>A0A5B8ME97</accession>
<proteinExistence type="predicted"/>
<dbReference type="Pfam" id="PF01738">
    <property type="entry name" value="DLH"/>
    <property type="match status" value="1"/>
</dbReference>
<evidence type="ECO:0000313" key="2">
    <source>
        <dbReference type="EMBL" id="QDZ17975.1"/>
    </source>
</evidence>
<evidence type="ECO:0000313" key="3">
    <source>
        <dbReference type="Proteomes" id="UP000316726"/>
    </source>
</evidence>
<gene>
    <name evidence="2" type="ORF">A3770_01p04930</name>
</gene>
<dbReference type="InterPro" id="IPR029058">
    <property type="entry name" value="AB_hydrolase_fold"/>
</dbReference>
<dbReference type="SUPFAM" id="SSF53474">
    <property type="entry name" value="alpha/beta-Hydrolases"/>
    <property type="match status" value="1"/>
</dbReference>
<organism evidence="2 3">
    <name type="scientific">Chloropicon primus</name>
    <dbReference type="NCBI Taxonomy" id="1764295"/>
    <lineage>
        <taxon>Eukaryota</taxon>
        <taxon>Viridiplantae</taxon>
        <taxon>Chlorophyta</taxon>
        <taxon>Chloropicophyceae</taxon>
        <taxon>Chloropicales</taxon>
        <taxon>Chloropicaceae</taxon>
        <taxon>Chloropicon</taxon>
    </lineage>
</organism>
<sequence length="270" mass="29504">MSSCCPTGALPASYAEKGTSFTPAGETIDLGGGCRCYATGDPRWKTAIVVMHDVFGLDGGHHRALCDALAAGGHYVVCPDFYQGGSIEPYYKNGAADEGKEWLKRFNWAWCSAILERVYAHLDGKGVTSTGSIGFCWGAWAVAKACQDPKRVQAGVWCHPSCQVGRELYEGETEHELAQRVRSPTLILPSPQEPELYRNGELAAIFKANGIASEMEYFHDQSHGWMTRGAGFLGKSWFDSGGRENLTSMIGVQRGVNLTLGWFAKHLHHK</sequence>
<dbReference type="PANTHER" id="PTHR17630:SF44">
    <property type="entry name" value="PROTEIN AIM2"/>
    <property type="match status" value="1"/>
</dbReference>
<protein>
    <recommendedName>
        <fullName evidence="1">Dienelactone hydrolase domain-containing protein</fullName>
    </recommendedName>
</protein>
<feature type="domain" description="Dienelactone hydrolase" evidence="1">
    <location>
        <begin position="45"/>
        <end position="229"/>
    </location>
</feature>
<dbReference type="STRING" id="1764295.A0A5B8ME97"/>
<dbReference type="EMBL" id="CP031034">
    <property type="protein sequence ID" value="QDZ17975.1"/>
    <property type="molecule type" value="Genomic_DNA"/>
</dbReference>
<reference evidence="2 3" key="1">
    <citation type="submission" date="2018-07" db="EMBL/GenBank/DDBJ databases">
        <title>The complete nuclear genome of the prasinophyte Chloropicon primus (CCMP1205).</title>
        <authorList>
            <person name="Pombert J.-F."/>
            <person name="Otis C."/>
            <person name="Turmel M."/>
            <person name="Lemieux C."/>
        </authorList>
    </citation>
    <scope>NUCLEOTIDE SEQUENCE [LARGE SCALE GENOMIC DNA]</scope>
    <source>
        <strain evidence="2 3">CCMP1205</strain>
    </source>
</reference>
<name>A0A5B8ME97_9CHLO</name>
<evidence type="ECO:0000259" key="1">
    <source>
        <dbReference type="Pfam" id="PF01738"/>
    </source>
</evidence>
<keyword evidence="3" id="KW-1185">Reference proteome</keyword>
<dbReference type="OrthoDB" id="17560at2759"/>
<dbReference type="AlphaFoldDB" id="A0A5B8ME97"/>
<dbReference type="InterPro" id="IPR002925">
    <property type="entry name" value="Dienelactn_hydro"/>
</dbReference>
<dbReference type="Proteomes" id="UP000316726">
    <property type="component" value="Chromosome 1"/>
</dbReference>
<dbReference type="PANTHER" id="PTHR17630">
    <property type="entry name" value="DIENELACTONE HYDROLASE"/>
    <property type="match status" value="1"/>
</dbReference>
<dbReference type="Gene3D" id="3.40.50.1820">
    <property type="entry name" value="alpha/beta hydrolase"/>
    <property type="match status" value="1"/>
</dbReference>